<dbReference type="GO" id="GO:0016020">
    <property type="term" value="C:membrane"/>
    <property type="evidence" value="ECO:0007669"/>
    <property type="project" value="UniProtKB-SubCell"/>
</dbReference>
<gene>
    <name evidence="5" type="primary">WBGene00116982</name>
</gene>
<comment type="subcellular location">
    <subcellularLocation>
        <location evidence="1">Membrane</location>
    </subcellularLocation>
</comment>
<sequence length="480" mass="53464">MELSTMRAPLHLSEAATTLSWQQQAHDLPGSSFDDFSTLLLSTTLPLTIMTTTSDPISSTHAMCLSDEHLRLFADPISSFIWRFIFPVEFTLGVLGNALNLWVLTSDDVPNNIANDLLAAVSLCDLAFLLAMAPNSLAAFDFFSFSPQYRLFYLQTRLHFSGFANWMSAAAIWLILAVSIERLLVVRNPLRSKHYWGGARRACVVGAIFIATGALTLYHHFEFDCEIVSFCNGTQIRHFCYPASEPHPIRYGSRKLSEPLPSTKYYMHASTVFNAVLVVFVPILFVCVLNIGLLQTLRTRAAELGVGTEQLTAERMKRTTTRVTVTVIAIALCFSLTQGPSAVMVLVELIIGFKDASHPLYTAISLTNCLVVMGKTTNFLLFCLSSAHFRGKCLSVIFRKFPMLQQSCLGQRFSETYATHPRGSIRTIRSTRRESLIPMRPEERTILEDADGEAYEMMLASRASFSPVSRSASNSSPEYL</sequence>
<keyword evidence="4" id="KW-0472">Membrane</keyword>
<dbReference type="Proteomes" id="UP000005239">
    <property type="component" value="Unassembled WGS sequence"/>
</dbReference>
<keyword evidence="2" id="KW-0812">Transmembrane</keyword>
<dbReference type="Gene3D" id="1.20.1070.10">
    <property type="entry name" value="Rhodopsin 7-helix transmembrane proteins"/>
    <property type="match status" value="1"/>
</dbReference>
<dbReference type="PRINTS" id="PR00237">
    <property type="entry name" value="GPCRRHODOPSN"/>
</dbReference>
<evidence type="ECO:0000256" key="1">
    <source>
        <dbReference type="ARBA" id="ARBA00004370"/>
    </source>
</evidence>
<reference evidence="5" key="2">
    <citation type="submission" date="2022-06" db="UniProtKB">
        <authorList>
            <consortium name="EnsemblMetazoa"/>
        </authorList>
    </citation>
    <scope>IDENTIFICATION</scope>
    <source>
        <strain evidence="5">PS312</strain>
    </source>
</reference>
<dbReference type="InterPro" id="IPR000276">
    <property type="entry name" value="GPCR_Rhodpsn"/>
</dbReference>
<keyword evidence="6" id="KW-1185">Reference proteome</keyword>
<evidence type="ECO:0000256" key="4">
    <source>
        <dbReference type="ARBA" id="ARBA00023136"/>
    </source>
</evidence>
<dbReference type="AlphaFoldDB" id="A0A2A6CJQ4"/>
<evidence type="ECO:0000256" key="3">
    <source>
        <dbReference type="ARBA" id="ARBA00022989"/>
    </source>
</evidence>
<dbReference type="Pfam" id="PF10324">
    <property type="entry name" value="7TM_GPCR_Srw"/>
    <property type="match status" value="1"/>
</dbReference>
<evidence type="ECO:0000256" key="2">
    <source>
        <dbReference type="ARBA" id="ARBA00022692"/>
    </source>
</evidence>
<organism evidence="5 6">
    <name type="scientific">Pristionchus pacificus</name>
    <name type="common">Parasitic nematode worm</name>
    <dbReference type="NCBI Taxonomy" id="54126"/>
    <lineage>
        <taxon>Eukaryota</taxon>
        <taxon>Metazoa</taxon>
        <taxon>Ecdysozoa</taxon>
        <taxon>Nematoda</taxon>
        <taxon>Chromadorea</taxon>
        <taxon>Rhabditida</taxon>
        <taxon>Rhabditina</taxon>
        <taxon>Diplogasteromorpha</taxon>
        <taxon>Diplogasteroidea</taxon>
        <taxon>Neodiplogasteridae</taxon>
        <taxon>Pristionchus</taxon>
    </lineage>
</organism>
<dbReference type="CDD" id="cd14978">
    <property type="entry name" value="7tmA_FMRFamide_R-like"/>
    <property type="match status" value="1"/>
</dbReference>
<dbReference type="InterPro" id="IPR017452">
    <property type="entry name" value="GPCR_Rhodpsn_7TM"/>
</dbReference>
<protein>
    <submittedName>
        <fullName evidence="5">G protein-coupled receptor</fullName>
    </submittedName>
</protein>
<dbReference type="PANTHER" id="PTHR46895">
    <property type="entry name" value="PROTEIN CBG20548-RELATED"/>
    <property type="match status" value="1"/>
</dbReference>
<keyword evidence="3" id="KW-1133">Transmembrane helix</keyword>
<dbReference type="OrthoDB" id="10011262at2759"/>
<proteinExistence type="predicted"/>
<evidence type="ECO:0000313" key="6">
    <source>
        <dbReference type="Proteomes" id="UP000005239"/>
    </source>
</evidence>
<name>A0A2A6CJQ4_PRIPA</name>
<dbReference type="EnsemblMetazoa" id="PPA27428.1">
    <property type="protein sequence ID" value="PPA27428.1"/>
    <property type="gene ID" value="WBGene00116982"/>
</dbReference>
<dbReference type="InterPro" id="IPR019427">
    <property type="entry name" value="7TM_GPCR_serpentine_rcpt_Srw"/>
</dbReference>
<dbReference type="SUPFAM" id="SSF81321">
    <property type="entry name" value="Family A G protein-coupled receptor-like"/>
    <property type="match status" value="1"/>
</dbReference>
<evidence type="ECO:0000313" key="5">
    <source>
        <dbReference type="EnsemblMetazoa" id="PPA27428.1"/>
    </source>
</evidence>
<accession>A0A2A6CJQ4</accession>
<dbReference type="PROSITE" id="PS50262">
    <property type="entry name" value="G_PROTEIN_RECEP_F1_2"/>
    <property type="match status" value="1"/>
</dbReference>
<reference evidence="6" key="1">
    <citation type="journal article" date="2008" name="Nat. Genet.">
        <title>The Pristionchus pacificus genome provides a unique perspective on nematode lifestyle and parasitism.</title>
        <authorList>
            <person name="Dieterich C."/>
            <person name="Clifton S.W."/>
            <person name="Schuster L.N."/>
            <person name="Chinwalla A."/>
            <person name="Delehaunty K."/>
            <person name="Dinkelacker I."/>
            <person name="Fulton L."/>
            <person name="Fulton R."/>
            <person name="Godfrey J."/>
            <person name="Minx P."/>
            <person name="Mitreva M."/>
            <person name="Roeseler W."/>
            <person name="Tian H."/>
            <person name="Witte H."/>
            <person name="Yang S.P."/>
            <person name="Wilson R.K."/>
            <person name="Sommer R.J."/>
        </authorList>
    </citation>
    <scope>NUCLEOTIDE SEQUENCE [LARGE SCALE GENOMIC DNA]</scope>
    <source>
        <strain evidence="6">PS312</strain>
    </source>
</reference>
<dbReference type="PANTHER" id="PTHR46895:SF6">
    <property type="entry name" value="G-PROTEIN COUPLED RECEPTORS FAMILY 1 PROFILE DOMAIN-CONTAINING PROTEIN"/>
    <property type="match status" value="1"/>
</dbReference>
<dbReference type="GO" id="GO:0008528">
    <property type="term" value="F:G protein-coupled peptide receptor activity"/>
    <property type="evidence" value="ECO:0007669"/>
    <property type="project" value="InterPro"/>
</dbReference>
<accession>A0A8R1YL52</accession>